<geneLocation type="plasmid" evidence="1 2">
    <name>unnamed</name>
</geneLocation>
<gene>
    <name evidence="1" type="ORF">PYH38_006424</name>
</gene>
<proteinExistence type="predicted"/>
<evidence type="ECO:0000313" key="2">
    <source>
        <dbReference type="Proteomes" id="UP001235547"/>
    </source>
</evidence>
<dbReference type="Proteomes" id="UP001235547">
    <property type="component" value="Plasmid unnamed"/>
</dbReference>
<reference evidence="1 2" key="1">
    <citation type="submission" date="2023-03" db="EMBL/GenBank/DDBJ databases">
        <authorList>
            <person name="Kaur S."/>
            <person name="Espinosa-Saiz D."/>
            <person name="Velazquez E."/>
            <person name="Menendez E."/>
            <person name="diCenzo G.C."/>
        </authorList>
    </citation>
    <scope>NUCLEOTIDE SEQUENCE [LARGE SCALE GENOMIC DNA]</scope>
    <source>
        <strain evidence="1 2">LMG 27395</strain>
        <plasmid evidence="1 2">unnamed</plasmid>
    </source>
</reference>
<organism evidence="1 2">
    <name type="scientific">Sinorhizobium numidicum</name>
    <dbReference type="NCBI Taxonomy" id="680248"/>
    <lineage>
        <taxon>Bacteria</taxon>
        <taxon>Pseudomonadati</taxon>
        <taxon>Pseudomonadota</taxon>
        <taxon>Alphaproteobacteria</taxon>
        <taxon>Hyphomicrobiales</taxon>
        <taxon>Rhizobiaceae</taxon>
        <taxon>Sinorhizobium/Ensifer group</taxon>
        <taxon>Sinorhizobium</taxon>
    </lineage>
</organism>
<dbReference type="RefSeq" id="WP_280736645.1">
    <property type="nucleotide sequence ID" value="NZ_CP120369.1"/>
</dbReference>
<keyword evidence="2" id="KW-1185">Reference proteome</keyword>
<protein>
    <submittedName>
        <fullName evidence="1">Uncharacterized protein</fullName>
    </submittedName>
</protein>
<sequence>MALRFSDMGIGDEEIKMLRRVHFYACGANDLEPDSDGGTELGRMLFHLYQQGVRSELALMQMLTKGSLAMDE</sequence>
<evidence type="ECO:0000313" key="1">
    <source>
        <dbReference type="EMBL" id="WEX85723.1"/>
    </source>
</evidence>
<accession>A0ABY8D9P4</accession>
<name>A0ABY8D9P4_9HYPH</name>
<dbReference type="EMBL" id="CP120372">
    <property type="protein sequence ID" value="WEX85723.1"/>
    <property type="molecule type" value="Genomic_DNA"/>
</dbReference>
<keyword evidence="1" id="KW-0614">Plasmid</keyword>